<feature type="compositionally biased region" description="Polar residues" evidence="1">
    <location>
        <begin position="440"/>
        <end position="458"/>
    </location>
</feature>
<feature type="region of interest" description="Disordered" evidence="1">
    <location>
        <begin position="368"/>
        <end position="392"/>
    </location>
</feature>
<keyword evidence="2" id="KW-0472">Membrane</keyword>
<feature type="compositionally biased region" description="Polar residues" evidence="1">
    <location>
        <begin position="622"/>
        <end position="649"/>
    </location>
</feature>
<keyword evidence="2" id="KW-0812">Transmembrane</keyword>
<evidence type="ECO:0000256" key="1">
    <source>
        <dbReference type="SAM" id="MobiDB-lite"/>
    </source>
</evidence>
<keyword evidence="3" id="KW-1185">Reference proteome</keyword>
<feature type="compositionally biased region" description="Polar residues" evidence="1">
    <location>
        <begin position="320"/>
        <end position="341"/>
    </location>
</feature>
<feature type="region of interest" description="Disordered" evidence="1">
    <location>
        <begin position="284"/>
        <end position="344"/>
    </location>
</feature>
<feature type="transmembrane region" description="Helical" evidence="2">
    <location>
        <begin position="95"/>
        <end position="118"/>
    </location>
</feature>
<feature type="transmembrane region" description="Helical" evidence="2">
    <location>
        <begin position="51"/>
        <end position="74"/>
    </location>
</feature>
<feature type="region of interest" description="Disordered" evidence="1">
    <location>
        <begin position="619"/>
        <end position="649"/>
    </location>
</feature>
<evidence type="ECO:0000256" key="2">
    <source>
        <dbReference type="SAM" id="Phobius"/>
    </source>
</evidence>
<feature type="compositionally biased region" description="Basic and acidic residues" evidence="1">
    <location>
        <begin position="19"/>
        <end position="31"/>
    </location>
</feature>
<protein>
    <submittedName>
        <fullName evidence="4">Uncharacterized protein LOC101856820</fullName>
    </submittedName>
</protein>
<keyword evidence="2" id="KW-1133">Transmembrane helix</keyword>
<dbReference type="RefSeq" id="XP_005102587.1">
    <property type="nucleotide sequence ID" value="XM_005102530.3"/>
</dbReference>
<feature type="region of interest" description="Disordered" evidence="1">
    <location>
        <begin position="435"/>
        <end position="458"/>
    </location>
</feature>
<dbReference type="Proteomes" id="UP000694888">
    <property type="component" value="Unplaced"/>
</dbReference>
<reference evidence="4" key="1">
    <citation type="submission" date="2025-08" db="UniProtKB">
        <authorList>
            <consortium name="RefSeq"/>
        </authorList>
    </citation>
    <scope>IDENTIFICATION</scope>
</reference>
<gene>
    <name evidence="4" type="primary">LOC101856820</name>
</gene>
<feature type="region of interest" description="Disordered" evidence="1">
    <location>
        <begin position="1"/>
        <end position="34"/>
    </location>
</feature>
<feature type="compositionally biased region" description="Polar residues" evidence="1">
    <location>
        <begin position="1"/>
        <end position="17"/>
    </location>
</feature>
<name>A0ABM0JVM1_APLCA</name>
<evidence type="ECO:0000313" key="3">
    <source>
        <dbReference type="Proteomes" id="UP000694888"/>
    </source>
</evidence>
<dbReference type="GeneID" id="101856820"/>
<organism evidence="3 4">
    <name type="scientific">Aplysia californica</name>
    <name type="common">California sea hare</name>
    <dbReference type="NCBI Taxonomy" id="6500"/>
    <lineage>
        <taxon>Eukaryota</taxon>
        <taxon>Metazoa</taxon>
        <taxon>Spiralia</taxon>
        <taxon>Lophotrochozoa</taxon>
        <taxon>Mollusca</taxon>
        <taxon>Gastropoda</taxon>
        <taxon>Heterobranchia</taxon>
        <taxon>Euthyneura</taxon>
        <taxon>Tectipleura</taxon>
        <taxon>Aplysiida</taxon>
        <taxon>Aplysioidea</taxon>
        <taxon>Aplysiidae</taxon>
        <taxon>Aplysia</taxon>
    </lineage>
</organism>
<feature type="compositionally biased region" description="Polar residues" evidence="1">
    <location>
        <begin position="285"/>
        <end position="299"/>
    </location>
</feature>
<feature type="transmembrane region" description="Helical" evidence="2">
    <location>
        <begin position="124"/>
        <end position="147"/>
    </location>
</feature>
<evidence type="ECO:0000313" key="4">
    <source>
        <dbReference type="RefSeq" id="XP_005102587.1"/>
    </source>
</evidence>
<proteinExistence type="predicted"/>
<accession>A0ABM0JVM1</accession>
<sequence>MSNHQLSPDDYSNSASERLSLRMPERKRKDSASSGNASSYWVIRNQSVLTWLTRLVFLLLTMANTAVIVASVLLMQDCREHLSPLKTLVPQSANFCTNLGMPALFACCITVFTVFGLGCTGRRLTGYALIVISSVEILQGVTTLTFYQCHRMSRHEVLDTINTSLTTCNLDAQLLWPRHTLTTGSFSLQSPSYSADAPVSWKSKISRSHVVQQLNVKSRRRFSGPPRQQRVNRTTVTVNGAAESVAYAVKGARLPSVQRGWADHQLGSDRIMNYALNAEDDTDSFLETSSTTPITTQQEPLRATKPPLGHGSNPDRLDELTTSSTAHQDDICSSDSEISRQISKRSPKSTLDKCISICQTYRSMCSLGRSQNAQKPTPNTRQSQTFSENGVPATSFQEMKHPKALGLHTGVHSPETKQDRNMGFVDNIMAHLRKSGSPKDVTQTADDGQAETADSPQTLTSGECEGTIYARVNHLCHYDNNVIIPLSMCAPLFNILMSLCFIYLADCDRKLKEALGDNGIFIKLPGSDNAGGRNGNACSRWLLWPCAGLFRHGKDGAEDHHVEVGDGCRRCGQKLATKCCPQPTDSLCCLPYRARNSPSQQYLSEYSTTYEERLQLKPLPSLQRTNSSPGTSAQSLIVEDNSISSLPQK</sequence>